<dbReference type="Gene3D" id="3.90.190.10">
    <property type="entry name" value="Protein tyrosine phosphatase superfamily"/>
    <property type="match status" value="1"/>
</dbReference>
<feature type="compositionally biased region" description="Low complexity" evidence="1">
    <location>
        <begin position="108"/>
        <end position="117"/>
    </location>
</feature>
<feature type="region of interest" description="Disordered" evidence="1">
    <location>
        <begin position="833"/>
        <end position="900"/>
    </location>
</feature>
<protein>
    <submittedName>
        <fullName evidence="4">Phosphatidylinositol--trisphosphate 3</fullName>
    </submittedName>
</protein>
<dbReference type="PROSITE" id="PS51182">
    <property type="entry name" value="C2_TENSIN"/>
    <property type="match status" value="1"/>
</dbReference>
<dbReference type="RefSeq" id="XP_067925581.1">
    <property type="nucleotide sequence ID" value="XM_068062453.1"/>
</dbReference>
<dbReference type="OrthoDB" id="439488at2759"/>
<dbReference type="VEuPathDB" id="ToxoDB:CSUI_002251"/>
<dbReference type="InterPro" id="IPR051281">
    <property type="entry name" value="Dual-spec_lipid-protein_phosph"/>
</dbReference>
<feature type="region of interest" description="Disordered" evidence="1">
    <location>
        <begin position="108"/>
        <end position="144"/>
    </location>
</feature>
<evidence type="ECO:0000259" key="2">
    <source>
        <dbReference type="PROSITE" id="PS50056"/>
    </source>
</evidence>
<feature type="compositionally biased region" description="Polar residues" evidence="1">
    <location>
        <begin position="1101"/>
        <end position="1112"/>
    </location>
</feature>
<dbReference type="GeneID" id="94425664"/>
<feature type="domain" description="Tyrosine specific protein phosphatases" evidence="2">
    <location>
        <begin position="290"/>
        <end position="348"/>
    </location>
</feature>
<dbReference type="PANTHER" id="PTHR12305:SF94">
    <property type="entry name" value="PHOSPHATIDYLINOSITOL-3,4,5-TRISPHOSPHATE 3-PHOSPHATASE"/>
    <property type="match status" value="1"/>
</dbReference>
<dbReference type="GO" id="GO:0016314">
    <property type="term" value="F:phosphatidylinositol-3,4,5-trisphosphate 3-phosphatase activity"/>
    <property type="evidence" value="ECO:0007669"/>
    <property type="project" value="TreeGrafter"/>
</dbReference>
<reference evidence="4 5" key="1">
    <citation type="journal article" date="2017" name="Int. J. Parasitol.">
        <title>The genome of the protozoan parasite Cystoisospora suis and a reverse vaccinology approach to identify vaccine candidates.</title>
        <authorList>
            <person name="Palmieri N."/>
            <person name="Shrestha A."/>
            <person name="Ruttkowski B."/>
            <person name="Beck T."/>
            <person name="Vogl C."/>
            <person name="Tomley F."/>
            <person name="Blake D.P."/>
            <person name="Joachim A."/>
        </authorList>
    </citation>
    <scope>NUCLEOTIDE SEQUENCE [LARGE SCALE GENOMIC DNA]</scope>
    <source>
        <strain evidence="4 5">Wien I</strain>
    </source>
</reference>
<feature type="region of interest" description="Disordered" evidence="1">
    <location>
        <begin position="1255"/>
        <end position="1282"/>
    </location>
</feature>
<feature type="compositionally biased region" description="Low complexity" evidence="1">
    <location>
        <begin position="1114"/>
        <end position="1137"/>
    </location>
</feature>
<evidence type="ECO:0000313" key="5">
    <source>
        <dbReference type="Proteomes" id="UP000221165"/>
    </source>
</evidence>
<dbReference type="PANTHER" id="PTHR12305">
    <property type="entry name" value="PHOSPHATASE WITH HOMOLOGY TO TENSIN"/>
    <property type="match status" value="1"/>
</dbReference>
<dbReference type="EMBL" id="MIGC01000938">
    <property type="protein sequence ID" value="PHJ23907.1"/>
    <property type="molecule type" value="Genomic_DNA"/>
</dbReference>
<accession>A0A2C6L5H0</accession>
<gene>
    <name evidence="4" type="ORF">CSUI_002251</name>
</gene>
<evidence type="ECO:0000256" key="1">
    <source>
        <dbReference type="SAM" id="MobiDB-lite"/>
    </source>
</evidence>
<feature type="compositionally biased region" description="Acidic residues" evidence="1">
    <location>
        <begin position="833"/>
        <end position="846"/>
    </location>
</feature>
<feature type="domain" description="C2 tensin-type" evidence="3">
    <location>
        <begin position="404"/>
        <end position="600"/>
    </location>
</feature>
<feature type="compositionally biased region" description="Low complexity" evidence="1">
    <location>
        <begin position="133"/>
        <end position="144"/>
    </location>
</feature>
<dbReference type="InterPro" id="IPR014020">
    <property type="entry name" value="Tensin_C2-dom"/>
</dbReference>
<name>A0A2C6L5H0_9APIC</name>
<feature type="region of interest" description="Disordered" evidence="1">
    <location>
        <begin position="1092"/>
        <end position="1179"/>
    </location>
</feature>
<dbReference type="SUPFAM" id="SSF52799">
    <property type="entry name" value="(Phosphotyrosine protein) phosphatases II"/>
    <property type="match status" value="1"/>
</dbReference>
<dbReference type="Proteomes" id="UP000221165">
    <property type="component" value="Unassembled WGS sequence"/>
</dbReference>
<sequence length="1282" mass="135855">MGFLAAVRNLTSSAQEALLQTVAKPADESPCRRSSATENQYDRPPLLVPHRPKELSAVPALVENGAAPSAASCGSGSCTDRPVQGGVQPAALQTSGFSERRACGRLTSSGASGAAGAVDGEGTGASRCSTGVTSTSGSPAAPGSPSGLVFSDAATAESGSLSSIVASFAAAAAQSLMDTIEQSSQQLFRPPGMFPVTNNVWMMEYPDPEAVNTGLVVAYLERHHANKYLILNMSERQYQQLPLSRAEVPCSSSVSSARDNPAKQSSGEPLFPTGTVIDVAYRGLPYPPLSLTLSLIMSVHKWLESDSDSILLVHCFKGFSRSITFLAAYLHWAGIASSLQEAVRTLERACGVDTTDPLVLLPSQKRFLRFFQQTCVKASIYPQFATKKLLRVLLNGVPSFSDPRPPAVVSAQQPHSPPARAVEAESGLFRPILEVWYQGQLAFSSLEHFLPAPIEEVARPEYSNRLSVCEGTRVPLEAFKRLPVYSVSDGSVRFDVPGIPLAGDVLLRLLHVAPQYASADAHHTSRDDGRTAGECFGSEGEFEPVVLTHGRKISTARVAFHTDMTKEGGYLEVRKEGMDGAVVLPSFPDDCFLSVFFEEQVRDDGVPKEEDLTRCEDSRLLLQARKEGVAVRAVRQRRAEEQRAAEEAVGNEMDANCSAVEEEHQQKAQKRLELREQVLAYKEMAERWRLAGGGAPHSGDSNVSSLRVGPPSPHAVAVKHTAGLGSCQAPEEPMNPGAPGVLQARLTDGESEDDHEPADFVASFNGEMPDLGAEVKTGGAEEVVTALPNTPDIPVAQKTALGGNPRREFAVDKLQLTSDPFSAMCIVQKQLLNEEDGSEDGGESESDVSWGKDDVEEPGDGDASVHTAPLADSSTGTEIQRMELGSSTQGQSRSPRRDAVAKGDMFDLNQGLKGVAATEGFEHTEVLDREAILVCKENTCRQPAEQYPQYEQATNITAALCVPGRSNPRRGAEEPATLSQSNATAVCAVRELAARSGTTTGKRQDGEAVVELNQRSSCETGHCHSQFLSQANQTASPADFTPTALGMVGRCNVSVCDAPLSPALCTLRSILGAAGAAASAVEGVLPHSLTADRVSGANEPSAVSSGKGSSEWTALASQSSSPVLVSSPGTPGSDGSSHLTSPQSEQDHPAEAIDPGESELVGFSGSHSSPSVGGASQSRLICVSESPRERRSRLRLCGELDQESNRDRTVVPVRAGQGGLSATTPVLQERAATRGADSAECPGFKDEIPQLQAWQPKADCRGPNSVERGDGGADVPQLQELE</sequence>
<feature type="region of interest" description="Disordered" evidence="1">
    <location>
        <begin position="71"/>
        <end position="93"/>
    </location>
</feature>
<feature type="compositionally biased region" description="Polar residues" evidence="1">
    <location>
        <begin position="1165"/>
        <end position="1179"/>
    </location>
</feature>
<keyword evidence="5" id="KW-1185">Reference proteome</keyword>
<feature type="region of interest" description="Disordered" evidence="1">
    <location>
        <begin position="693"/>
        <end position="714"/>
    </location>
</feature>
<dbReference type="InterPro" id="IPR029021">
    <property type="entry name" value="Prot-tyrosine_phosphatase-like"/>
</dbReference>
<evidence type="ECO:0000259" key="3">
    <source>
        <dbReference type="PROSITE" id="PS51182"/>
    </source>
</evidence>
<dbReference type="InterPro" id="IPR000387">
    <property type="entry name" value="Tyr_Pase_dom"/>
</dbReference>
<feature type="region of interest" description="Disordered" evidence="1">
    <location>
        <begin position="24"/>
        <end position="50"/>
    </location>
</feature>
<proteinExistence type="predicted"/>
<dbReference type="PROSITE" id="PS50056">
    <property type="entry name" value="TYR_PHOSPHATASE_2"/>
    <property type="match status" value="1"/>
</dbReference>
<organism evidence="4 5">
    <name type="scientific">Cystoisospora suis</name>
    <dbReference type="NCBI Taxonomy" id="483139"/>
    <lineage>
        <taxon>Eukaryota</taxon>
        <taxon>Sar</taxon>
        <taxon>Alveolata</taxon>
        <taxon>Apicomplexa</taxon>
        <taxon>Conoidasida</taxon>
        <taxon>Coccidia</taxon>
        <taxon>Eucoccidiorida</taxon>
        <taxon>Eimeriorina</taxon>
        <taxon>Sarcocystidae</taxon>
        <taxon>Cystoisospora</taxon>
    </lineage>
</organism>
<evidence type="ECO:0000313" key="4">
    <source>
        <dbReference type="EMBL" id="PHJ23907.1"/>
    </source>
</evidence>
<comment type="caution">
    <text evidence="4">The sequence shown here is derived from an EMBL/GenBank/DDBJ whole genome shotgun (WGS) entry which is preliminary data.</text>
</comment>
<dbReference type="GO" id="GO:0005829">
    <property type="term" value="C:cytosol"/>
    <property type="evidence" value="ECO:0007669"/>
    <property type="project" value="TreeGrafter"/>
</dbReference>